<gene>
    <name evidence="1" type="ORF">CBR_g40119</name>
</gene>
<dbReference type="Proteomes" id="UP000265515">
    <property type="component" value="Unassembled WGS sequence"/>
</dbReference>
<sequence length="70" mass="7915">MYGRTADRVCTVATSVNCRRLYRVCTVATSVNCRRVYRVCTVATSVNCRRLCRLMEDDAYPSAAEDKQVS</sequence>
<dbReference type="EMBL" id="BFEA01000519">
    <property type="protein sequence ID" value="GBG85478.1"/>
    <property type="molecule type" value="Genomic_DNA"/>
</dbReference>
<proteinExistence type="predicted"/>
<dbReference type="AlphaFoldDB" id="A0A388LT23"/>
<accession>A0A388LT23</accession>
<dbReference type="Gramene" id="GBG85478">
    <property type="protein sequence ID" value="GBG85478"/>
    <property type="gene ID" value="CBR_g40119"/>
</dbReference>
<organism evidence="1 2">
    <name type="scientific">Chara braunii</name>
    <name type="common">Braun's stonewort</name>
    <dbReference type="NCBI Taxonomy" id="69332"/>
    <lineage>
        <taxon>Eukaryota</taxon>
        <taxon>Viridiplantae</taxon>
        <taxon>Streptophyta</taxon>
        <taxon>Charophyceae</taxon>
        <taxon>Charales</taxon>
        <taxon>Characeae</taxon>
        <taxon>Chara</taxon>
    </lineage>
</organism>
<reference evidence="1 2" key="1">
    <citation type="journal article" date="2018" name="Cell">
        <title>The Chara Genome: Secondary Complexity and Implications for Plant Terrestrialization.</title>
        <authorList>
            <person name="Nishiyama T."/>
            <person name="Sakayama H."/>
            <person name="Vries J.D."/>
            <person name="Buschmann H."/>
            <person name="Saint-Marcoux D."/>
            <person name="Ullrich K.K."/>
            <person name="Haas F.B."/>
            <person name="Vanderstraeten L."/>
            <person name="Becker D."/>
            <person name="Lang D."/>
            <person name="Vosolsobe S."/>
            <person name="Rombauts S."/>
            <person name="Wilhelmsson P.K.I."/>
            <person name="Janitza P."/>
            <person name="Kern R."/>
            <person name="Heyl A."/>
            <person name="Rumpler F."/>
            <person name="Villalobos L.I.A.C."/>
            <person name="Clay J.M."/>
            <person name="Skokan R."/>
            <person name="Toyoda A."/>
            <person name="Suzuki Y."/>
            <person name="Kagoshima H."/>
            <person name="Schijlen E."/>
            <person name="Tajeshwar N."/>
            <person name="Catarino B."/>
            <person name="Hetherington A.J."/>
            <person name="Saltykova A."/>
            <person name="Bonnot C."/>
            <person name="Breuninger H."/>
            <person name="Symeonidi A."/>
            <person name="Radhakrishnan G.V."/>
            <person name="Van Nieuwerburgh F."/>
            <person name="Deforce D."/>
            <person name="Chang C."/>
            <person name="Karol K.G."/>
            <person name="Hedrich R."/>
            <person name="Ulvskov P."/>
            <person name="Glockner G."/>
            <person name="Delwiche C.F."/>
            <person name="Petrasek J."/>
            <person name="Van de Peer Y."/>
            <person name="Friml J."/>
            <person name="Beilby M."/>
            <person name="Dolan L."/>
            <person name="Kohara Y."/>
            <person name="Sugano S."/>
            <person name="Fujiyama A."/>
            <person name="Delaux P.-M."/>
            <person name="Quint M."/>
            <person name="TheiBen G."/>
            <person name="Hagemann M."/>
            <person name="Harholt J."/>
            <person name="Dunand C."/>
            <person name="Zachgo S."/>
            <person name="Langdale J."/>
            <person name="Maumus F."/>
            <person name="Straeten D.V.D."/>
            <person name="Gould S.B."/>
            <person name="Rensing S.A."/>
        </authorList>
    </citation>
    <scope>NUCLEOTIDE SEQUENCE [LARGE SCALE GENOMIC DNA]</scope>
    <source>
        <strain evidence="1 2">S276</strain>
    </source>
</reference>
<evidence type="ECO:0000313" key="2">
    <source>
        <dbReference type="Proteomes" id="UP000265515"/>
    </source>
</evidence>
<evidence type="ECO:0000313" key="1">
    <source>
        <dbReference type="EMBL" id="GBG85478.1"/>
    </source>
</evidence>
<name>A0A388LT23_CHABU</name>
<comment type="caution">
    <text evidence="1">The sequence shown here is derived from an EMBL/GenBank/DDBJ whole genome shotgun (WGS) entry which is preliminary data.</text>
</comment>
<keyword evidence="2" id="KW-1185">Reference proteome</keyword>
<protein>
    <submittedName>
        <fullName evidence="1">Uncharacterized protein</fullName>
    </submittedName>
</protein>